<reference evidence="4 5" key="1">
    <citation type="journal article" date="2013" name="Curr. Biol.">
        <title>The Genome of the Foraminiferan Reticulomyxa filosa.</title>
        <authorList>
            <person name="Glockner G."/>
            <person name="Hulsmann N."/>
            <person name="Schleicher M."/>
            <person name="Noegel A.A."/>
            <person name="Eichinger L."/>
            <person name="Gallinger C."/>
            <person name="Pawlowski J."/>
            <person name="Sierra R."/>
            <person name="Euteneuer U."/>
            <person name="Pillet L."/>
            <person name="Moustafa A."/>
            <person name="Platzer M."/>
            <person name="Groth M."/>
            <person name="Szafranski K."/>
            <person name="Schliwa M."/>
        </authorList>
    </citation>
    <scope>NUCLEOTIDE SEQUENCE [LARGE SCALE GENOMIC DNA]</scope>
</reference>
<dbReference type="GO" id="GO:0016491">
    <property type="term" value="F:oxidoreductase activity"/>
    <property type="evidence" value="ECO:0007669"/>
    <property type="project" value="InterPro"/>
</dbReference>
<dbReference type="Gene3D" id="3.20.20.100">
    <property type="entry name" value="NADP-dependent oxidoreductase domain"/>
    <property type="match status" value="1"/>
</dbReference>
<feature type="domain" description="NADP-dependent oxidoreductase" evidence="3">
    <location>
        <begin position="29"/>
        <end position="251"/>
    </location>
</feature>
<gene>
    <name evidence="4" type="ORF">RFI_12070</name>
</gene>
<dbReference type="PANTHER" id="PTHR43827">
    <property type="entry name" value="2,5-DIKETO-D-GLUCONIC ACID REDUCTASE"/>
    <property type="match status" value="1"/>
</dbReference>
<dbReference type="OrthoDB" id="416253at2759"/>
<name>X6NH64_RETFI</name>
<evidence type="ECO:0000313" key="5">
    <source>
        <dbReference type="Proteomes" id="UP000023152"/>
    </source>
</evidence>
<dbReference type="AlphaFoldDB" id="X6NH64"/>
<evidence type="ECO:0000256" key="1">
    <source>
        <dbReference type="PIRSR" id="PIRSR000097-2"/>
    </source>
</evidence>
<dbReference type="CDD" id="cd19071">
    <property type="entry name" value="AKR_AKR1-5-like"/>
    <property type="match status" value="1"/>
</dbReference>
<dbReference type="Pfam" id="PF00248">
    <property type="entry name" value="Aldo_ket_red"/>
    <property type="match status" value="1"/>
</dbReference>
<protein>
    <recommendedName>
        <fullName evidence="3">NADP-dependent oxidoreductase domain-containing protein</fullName>
    </recommendedName>
</protein>
<dbReference type="InterPro" id="IPR023210">
    <property type="entry name" value="NADP_OxRdtase_dom"/>
</dbReference>
<sequence length="265" mass="30309">MILPAIGLGTGAFDGEESLRVVKDAVTREPAIGSLLKANRTLRAGLFLTSKVWPTELYFDATCEAVRQSLAAMKVNYIDLYLIHWPFCYEHLSFMDCSHSKDARWQQSYEALSKLYGEGILLNIGVSNWDEDLMTQLLGEYPIKPQIVQNHMDLANFDWEFKDFVSQHKILLQAYSTFRGIAEEEPEYAEWRNTLKTLANEIQQSQGIHVSSSQLALRFMVENNVAVIPRSSNPQHLKENNDIFQFDFTNELNLRLGGRATKQEL</sequence>
<evidence type="ECO:0000256" key="2">
    <source>
        <dbReference type="PIRSR" id="PIRSR000097-3"/>
    </source>
</evidence>
<evidence type="ECO:0000259" key="3">
    <source>
        <dbReference type="Pfam" id="PF00248"/>
    </source>
</evidence>
<keyword evidence="5" id="KW-1185">Reference proteome</keyword>
<dbReference type="InterPro" id="IPR020471">
    <property type="entry name" value="AKR"/>
</dbReference>
<proteinExistence type="predicted"/>
<dbReference type="SUPFAM" id="SSF51430">
    <property type="entry name" value="NAD(P)-linked oxidoreductase"/>
    <property type="match status" value="1"/>
</dbReference>
<dbReference type="PRINTS" id="PR00069">
    <property type="entry name" value="ALDKETRDTASE"/>
</dbReference>
<feature type="site" description="Lowers pKa of active site Tyr" evidence="2">
    <location>
        <position position="51"/>
    </location>
</feature>
<comment type="caution">
    <text evidence="4">The sequence shown here is derived from an EMBL/GenBank/DDBJ whole genome shotgun (WGS) entry which is preliminary data.</text>
</comment>
<dbReference type="PIRSF" id="PIRSF000097">
    <property type="entry name" value="AKR"/>
    <property type="match status" value="1"/>
</dbReference>
<organism evidence="4 5">
    <name type="scientific">Reticulomyxa filosa</name>
    <dbReference type="NCBI Taxonomy" id="46433"/>
    <lineage>
        <taxon>Eukaryota</taxon>
        <taxon>Sar</taxon>
        <taxon>Rhizaria</taxon>
        <taxon>Retaria</taxon>
        <taxon>Foraminifera</taxon>
        <taxon>Monothalamids</taxon>
        <taxon>Reticulomyxidae</taxon>
        <taxon>Reticulomyxa</taxon>
    </lineage>
</organism>
<evidence type="ECO:0000313" key="4">
    <source>
        <dbReference type="EMBL" id="ETO25074.1"/>
    </source>
</evidence>
<dbReference type="PANTHER" id="PTHR43827:SF8">
    <property type="entry name" value="ALDO_KETO REDUCTASE FAMILY PROTEIN"/>
    <property type="match status" value="1"/>
</dbReference>
<dbReference type="InterPro" id="IPR036812">
    <property type="entry name" value="NAD(P)_OxRdtase_dom_sf"/>
</dbReference>
<dbReference type="EMBL" id="ASPP01008758">
    <property type="protein sequence ID" value="ETO25074.1"/>
    <property type="molecule type" value="Genomic_DNA"/>
</dbReference>
<feature type="binding site" evidence="1">
    <location>
        <position position="84"/>
    </location>
    <ligand>
        <name>substrate</name>
    </ligand>
</feature>
<accession>X6NH64</accession>
<dbReference type="Proteomes" id="UP000023152">
    <property type="component" value="Unassembled WGS sequence"/>
</dbReference>